<organism evidence="1 2">
    <name type="scientific">Candidatus Taylorbacteria bacterium RIFCSPHIGHO2_01_FULL_51_15</name>
    <dbReference type="NCBI Taxonomy" id="1802304"/>
    <lineage>
        <taxon>Bacteria</taxon>
        <taxon>Candidatus Tayloriibacteriota</taxon>
    </lineage>
</organism>
<dbReference type="Proteomes" id="UP000178121">
    <property type="component" value="Unassembled WGS sequence"/>
</dbReference>
<dbReference type="GO" id="GO:0006207">
    <property type="term" value="P:'de novo' pyrimidine nucleobase biosynthetic process"/>
    <property type="evidence" value="ECO:0007669"/>
    <property type="project" value="TreeGrafter"/>
</dbReference>
<name>A0A1G2MDE4_9BACT</name>
<sequence length="369" mass="42213">MHLHTEEERYGRKKERNTGRLRRILVDAICNPHWHGRELAETTGDLILLAYLGGADILGPMPNTKIPLLTARDTTVYVEGCRRLALRRKLRMRFIPIVMLNEDTTYGELTKCKKAGIVDGKIYPYLRTTRSAHGVKHWGKMIQVVKWCGELGIKVHVHFEHPDLGYIDRECEYLCLPVCQIFLEETDAIIVWEHGSDSRCIPMWKKFAKTGRFFLTITAHHLAWNEDDASGDVRKRCRPLIKPEPDRNALVYLVCEDCDWVMLGADDAAHPVDAKHIHDGKCACGDFTSPFLHLLCAHALDCLLQTKRGITIYNNFTSRNGRRFHKLGKASRQIGIIRRPSRIQPSYKVGPWIVESAGAKEELLYSFTS</sequence>
<evidence type="ECO:0000313" key="2">
    <source>
        <dbReference type="Proteomes" id="UP000178121"/>
    </source>
</evidence>
<proteinExistence type="predicted"/>
<dbReference type="UniPathway" id="UPA00070">
    <property type="reaction ID" value="UER00117"/>
</dbReference>
<gene>
    <name evidence="1" type="ORF">A2849_02270</name>
</gene>
<dbReference type="SUPFAM" id="SSF51556">
    <property type="entry name" value="Metallo-dependent hydrolases"/>
    <property type="match status" value="1"/>
</dbReference>
<dbReference type="InterPro" id="IPR004721">
    <property type="entry name" value="DHOdimr"/>
</dbReference>
<dbReference type="EMBL" id="MHRI01000013">
    <property type="protein sequence ID" value="OHA21159.1"/>
    <property type="molecule type" value="Genomic_DNA"/>
</dbReference>
<dbReference type="GO" id="GO:0004151">
    <property type="term" value="F:dihydroorotase activity"/>
    <property type="evidence" value="ECO:0007669"/>
    <property type="project" value="InterPro"/>
</dbReference>
<dbReference type="Gene3D" id="3.20.20.140">
    <property type="entry name" value="Metal-dependent hydrolases"/>
    <property type="match status" value="1"/>
</dbReference>
<reference evidence="1 2" key="1">
    <citation type="journal article" date="2016" name="Nat. Commun.">
        <title>Thousands of microbial genomes shed light on interconnected biogeochemical processes in an aquifer system.</title>
        <authorList>
            <person name="Anantharaman K."/>
            <person name="Brown C.T."/>
            <person name="Hug L.A."/>
            <person name="Sharon I."/>
            <person name="Castelle C.J."/>
            <person name="Probst A.J."/>
            <person name="Thomas B.C."/>
            <person name="Singh A."/>
            <person name="Wilkins M.J."/>
            <person name="Karaoz U."/>
            <person name="Brodie E.L."/>
            <person name="Williams K.H."/>
            <person name="Hubbard S.S."/>
            <person name="Banfield J.F."/>
        </authorList>
    </citation>
    <scope>NUCLEOTIDE SEQUENCE [LARGE SCALE GENOMIC DNA]</scope>
</reference>
<dbReference type="PANTHER" id="PTHR43137">
    <property type="entry name" value="DIHYDROOROTASE"/>
    <property type="match status" value="1"/>
</dbReference>
<accession>A0A1G2MDE4</accession>
<comment type="caution">
    <text evidence="1">The sequence shown here is derived from an EMBL/GenBank/DDBJ whole genome shotgun (WGS) entry which is preliminary data.</text>
</comment>
<protein>
    <submittedName>
        <fullName evidence="1">Uncharacterized protein</fullName>
    </submittedName>
</protein>
<dbReference type="GO" id="GO:0044205">
    <property type="term" value="P:'de novo' UMP biosynthetic process"/>
    <property type="evidence" value="ECO:0007669"/>
    <property type="project" value="UniProtKB-UniPathway"/>
</dbReference>
<dbReference type="GO" id="GO:0005737">
    <property type="term" value="C:cytoplasm"/>
    <property type="evidence" value="ECO:0007669"/>
    <property type="project" value="TreeGrafter"/>
</dbReference>
<dbReference type="PANTHER" id="PTHR43137:SF1">
    <property type="entry name" value="DIHYDROOROTASE"/>
    <property type="match status" value="1"/>
</dbReference>
<dbReference type="AlphaFoldDB" id="A0A1G2MDE4"/>
<evidence type="ECO:0000313" key="1">
    <source>
        <dbReference type="EMBL" id="OHA21159.1"/>
    </source>
</evidence>
<dbReference type="InterPro" id="IPR032466">
    <property type="entry name" value="Metal_Hydrolase"/>
</dbReference>